<accession>A0A6G1VL51</accession>
<evidence type="ECO:0000313" key="2">
    <source>
        <dbReference type="Proteomes" id="UP000477980"/>
    </source>
</evidence>
<evidence type="ECO:0000313" key="1">
    <source>
        <dbReference type="EMBL" id="MQP14227.1"/>
    </source>
</evidence>
<gene>
    <name evidence="1" type="ORF">F7D25_07350</name>
</gene>
<protein>
    <submittedName>
        <fullName evidence="1">Uncharacterized protein</fullName>
    </submittedName>
</protein>
<dbReference type="RefSeq" id="WP_153090129.1">
    <property type="nucleotide sequence ID" value="NZ_JBNPLV010000002.1"/>
</dbReference>
<proteinExistence type="predicted"/>
<dbReference type="EMBL" id="VZAH01000077">
    <property type="protein sequence ID" value="MQP14227.1"/>
    <property type="molecule type" value="Genomic_DNA"/>
</dbReference>
<reference evidence="1 2" key="1">
    <citation type="submission" date="2019-09" db="EMBL/GenBank/DDBJ databases">
        <title>Distinct polysaccharide growth profiles of human intestinal Prevotella copri isolates.</title>
        <authorList>
            <person name="Fehlner-Peach H."/>
            <person name="Magnabosco C."/>
            <person name="Raghavan V."/>
            <person name="Scher J.U."/>
            <person name="Tett A."/>
            <person name="Cox L.M."/>
            <person name="Gottsegen C."/>
            <person name="Watters A."/>
            <person name="Wiltshire- Gordon J.D."/>
            <person name="Segata N."/>
            <person name="Bonneau R."/>
            <person name="Littman D.R."/>
        </authorList>
    </citation>
    <scope>NUCLEOTIDE SEQUENCE [LARGE SCALE GENOMIC DNA]</scope>
    <source>
        <strain evidence="2">iAA917</strain>
    </source>
</reference>
<name>A0A6G1VL51_9BACT</name>
<organism evidence="1 2">
    <name type="scientific">Segatella copri</name>
    <dbReference type="NCBI Taxonomy" id="165179"/>
    <lineage>
        <taxon>Bacteria</taxon>
        <taxon>Pseudomonadati</taxon>
        <taxon>Bacteroidota</taxon>
        <taxon>Bacteroidia</taxon>
        <taxon>Bacteroidales</taxon>
        <taxon>Prevotellaceae</taxon>
        <taxon>Segatella</taxon>
    </lineage>
</organism>
<comment type="caution">
    <text evidence="1">The sequence shown here is derived from an EMBL/GenBank/DDBJ whole genome shotgun (WGS) entry which is preliminary data.</text>
</comment>
<dbReference type="OrthoDB" id="1100007at2"/>
<dbReference type="Proteomes" id="UP000477980">
    <property type="component" value="Unassembled WGS sequence"/>
</dbReference>
<dbReference type="AlphaFoldDB" id="A0A6G1VL51"/>
<sequence length="192" mass="22826">MLDIDIYQTLENRGNDTDVENQGPFICRQYNEDGSLKQGIREPWLGEGYYFWDTRIDDARWWGNTIYRRKGYVICKTTYDQHSPFLYDLVGVAKLHDEFIECAEYIMKERQVKKITFSVVLAYLKKHTCFNYKAIRVRPVPPRCRETDIVFPDAGMVVDRADKIQICFFNKDLLVKPFKIVEKKEFVRNQTI</sequence>